<proteinExistence type="predicted"/>
<dbReference type="Gene3D" id="3.40.190.10">
    <property type="entry name" value="Periplasmic binding protein-like II"/>
    <property type="match status" value="1"/>
</dbReference>
<reference evidence="2 3" key="1">
    <citation type="journal article" date="2011" name="J. Bacteriol.">
        <title>Complete genome sequences of two hemotropic Mycoplasmas, Mycoplasma haemofelis strain Ohio2 and Mycoplasma suis strain Illinois.</title>
        <authorList>
            <person name="Messick J.B."/>
            <person name="Santos A.P."/>
            <person name="Guimaraes A.M."/>
        </authorList>
    </citation>
    <scope>NUCLEOTIDE SEQUENCE [LARGE SCALE GENOMIC DNA]</scope>
    <source>
        <strain evidence="2 3">Ohio2</strain>
    </source>
</reference>
<dbReference type="EMBL" id="CP002808">
    <property type="protein sequence ID" value="AEG73815.1"/>
    <property type="molecule type" value="Genomic_DNA"/>
</dbReference>
<dbReference type="PANTHER" id="PTHR30222:SF17">
    <property type="entry name" value="SPERMIDINE_PUTRESCINE-BINDING PERIPLASMIC PROTEIN"/>
    <property type="match status" value="1"/>
</dbReference>
<organism evidence="2 3">
    <name type="scientific">Mycoplasma haemofelis (strain Ohio2)</name>
    <dbReference type="NCBI Taxonomy" id="859194"/>
    <lineage>
        <taxon>Bacteria</taxon>
        <taxon>Bacillati</taxon>
        <taxon>Mycoplasmatota</taxon>
        <taxon>Mollicutes</taxon>
        <taxon>Mycoplasmataceae</taxon>
        <taxon>Mycoplasma</taxon>
    </lineage>
</organism>
<dbReference type="SUPFAM" id="SSF53850">
    <property type="entry name" value="Periplasmic binding protein-like II"/>
    <property type="match status" value="1"/>
</dbReference>
<dbReference type="PANTHER" id="PTHR30222">
    <property type="entry name" value="SPERMIDINE/PUTRESCINE-BINDING PERIPLASMIC PROTEIN"/>
    <property type="match status" value="1"/>
</dbReference>
<name>F6FHQ1_MYCHI</name>
<dbReference type="Proteomes" id="UP000007952">
    <property type="component" value="Chromosome"/>
</dbReference>
<protein>
    <submittedName>
        <fullName evidence="2">Spermidine/putrescine-binding periplasmic transport protein PotD</fullName>
    </submittedName>
</protein>
<keyword evidence="1" id="KW-0732">Signal</keyword>
<evidence type="ECO:0000313" key="3">
    <source>
        <dbReference type="Proteomes" id="UP000007952"/>
    </source>
</evidence>
<sequence>MLRPSLLKVVGAVSAWVAASSSLMVGKLVGSDVLVMGNYHGYISPEVVSELHGKYGFKVDYFEHDHIVKEKFNKGIYDMAVVSTSVLSEMKNSNSVLKLDWSKLTSTSTSDKKDLFTDLVKEMVGNDLLDYGIPYFVQRLGFYYTGSKISSLEGSVSFSTLINIISHEERFRSDGKTPKLGLIDDPRTVLSLSRRVKGHDDINPSGHEYRGADDILNDYKVLISSGLNSSQLGNNFLFINPDSSKMVDALSNGDIKGAFMYNGDGLFAANGGNIKAEIKDGEFHEVEISDNIYFLDFVTLSPHLKEKKLEKAYSLAKDLLFLTNANANESDPLKKSGEEYEEMVVRNFDYVQYPPVLKKLNEKLDNYFQGEAKLKELKQKIIKTEKPQNKDIKKSFETFFDSRRKSDMLIAYENFKLLL</sequence>
<dbReference type="GO" id="GO:0016020">
    <property type="term" value="C:membrane"/>
    <property type="evidence" value="ECO:0007669"/>
    <property type="project" value="InterPro"/>
</dbReference>
<evidence type="ECO:0000313" key="2">
    <source>
        <dbReference type="EMBL" id="AEG73815.1"/>
    </source>
</evidence>
<dbReference type="KEGG" id="mhf:MHF_1585"/>
<dbReference type="BioCyc" id="MHAE859194:G1GR7-1587-MONOMER"/>
<reference key="2">
    <citation type="submission" date="2011-05" db="EMBL/GenBank/DDBJ databases">
        <title>The Genome of Mycoplasma haemofelis Strain Ohio2, a pathogenic hemoplasma of the cat.</title>
        <authorList>
            <person name="Santos A.P."/>
            <person name="Guimaraes A.M.S."/>
            <person name="SanMiguel P.J."/>
            <person name="Martin S.W."/>
            <person name="Messick J.B."/>
        </authorList>
    </citation>
    <scope>NUCLEOTIDE SEQUENCE</scope>
    <source>
        <strain>Ohio2</strain>
    </source>
</reference>
<dbReference type="InterPro" id="IPR000044">
    <property type="entry name" value="Uncharacterised_lipoprot_MG045"/>
</dbReference>
<dbReference type="HOGENOM" id="CLU_043024_0_0_14"/>
<dbReference type="PRINTS" id="PR00905">
    <property type="entry name" value="MG045FAMILY"/>
</dbReference>
<dbReference type="eggNOG" id="COG0687">
    <property type="taxonomic scope" value="Bacteria"/>
</dbReference>
<gene>
    <name evidence="2" type="primary">potD</name>
    <name evidence="2" type="ordered locus">MHF_1585</name>
</gene>
<dbReference type="Pfam" id="PF02030">
    <property type="entry name" value="Lipoprotein_8"/>
    <property type="match status" value="1"/>
</dbReference>
<dbReference type="STRING" id="859194.MHF_1585"/>
<accession>F6FHQ1</accession>
<dbReference type="AlphaFoldDB" id="F6FHQ1"/>
<evidence type="ECO:0000256" key="1">
    <source>
        <dbReference type="ARBA" id="ARBA00022729"/>
    </source>
</evidence>